<keyword evidence="1" id="KW-0812">Transmembrane</keyword>
<feature type="transmembrane region" description="Helical" evidence="1">
    <location>
        <begin position="14"/>
        <end position="34"/>
    </location>
</feature>
<dbReference type="STRING" id="43928.SAMN05443636_2136"/>
<keyword evidence="3" id="KW-1185">Reference proteome</keyword>
<protein>
    <submittedName>
        <fullName evidence="2">Uncharacterized protein</fullName>
    </submittedName>
</protein>
<organism evidence="2 3">
    <name type="scientific">Halobaculum gomorrense</name>
    <dbReference type="NCBI Taxonomy" id="43928"/>
    <lineage>
        <taxon>Archaea</taxon>
        <taxon>Methanobacteriati</taxon>
        <taxon>Methanobacteriota</taxon>
        <taxon>Stenosarchaea group</taxon>
        <taxon>Halobacteria</taxon>
        <taxon>Halobacteriales</taxon>
        <taxon>Haloferacaceae</taxon>
        <taxon>Halobaculum</taxon>
    </lineage>
</organism>
<keyword evidence="1" id="KW-0472">Membrane</keyword>
<sequence length="63" mass="6857">MWWLLLRFLPRPGLISYGVLAALVLLQLGGVDVLGIGLDLADQLAGDLLNWIEGVIADQLNPF</sequence>
<evidence type="ECO:0000313" key="3">
    <source>
        <dbReference type="Proteomes" id="UP000184357"/>
    </source>
</evidence>
<dbReference type="EMBL" id="FQWV01000005">
    <property type="protein sequence ID" value="SHH23859.1"/>
    <property type="molecule type" value="Genomic_DNA"/>
</dbReference>
<dbReference type="AlphaFoldDB" id="A0A1M5RCU0"/>
<accession>A0A1M5RCU0</accession>
<reference evidence="2 3" key="1">
    <citation type="submission" date="2016-11" db="EMBL/GenBank/DDBJ databases">
        <authorList>
            <person name="Jaros S."/>
            <person name="Januszkiewicz K."/>
            <person name="Wedrychowicz H."/>
        </authorList>
    </citation>
    <scope>NUCLEOTIDE SEQUENCE [LARGE SCALE GENOMIC DNA]</scope>
    <source>
        <strain evidence="2 3">DSM 9297</strain>
    </source>
</reference>
<proteinExistence type="predicted"/>
<name>A0A1M5RCU0_9EURY</name>
<keyword evidence="1" id="KW-1133">Transmembrane helix</keyword>
<dbReference type="Proteomes" id="UP000184357">
    <property type="component" value="Unassembled WGS sequence"/>
</dbReference>
<gene>
    <name evidence="2" type="ORF">SAMN05443636_2136</name>
</gene>
<evidence type="ECO:0000256" key="1">
    <source>
        <dbReference type="SAM" id="Phobius"/>
    </source>
</evidence>
<dbReference type="RefSeq" id="WP_073309332.1">
    <property type="nucleotide sequence ID" value="NZ_FQWV01000005.1"/>
</dbReference>
<evidence type="ECO:0000313" key="2">
    <source>
        <dbReference type="EMBL" id="SHH23859.1"/>
    </source>
</evidence>